<organism evidence="3 4">
    <name type="scientific">Caenorhabditis nigoni</name>
    <dbReference type="NCBI Taxonomy" id="1611254"/>
    <lineage>
        <taxon>Eukaryota</taxon>
        <taxon>Metazoa</taxon>
        <taxon>Ecdysozoa</taxon>
        <taxon>Nematoda</taxon>
        <taxon>Chromadorea</taxon>
        <taxon>Rhabditida</taxon>
        <taxon>Rhabditina</taxon>
        <taxon>Rhabditomorpha</taxon>
        <taxon>Rhabditoidea</taxon>
        <taxon>Rhabditidae</taxon>
        <taxon>Peloderinae</taxon>
        <taxon>Caenorhabditis</taxon>
    </lineage>
</organism>
<evidence type="ECO:0000313" key="3">
    <source>
        <dbReference type="EMBL" id="PIC48343.1"/>
    </source>
</evidence>
<feature type="coiled-coil region" evidence="1">
    <location>
        <begin position="131"/>
        <end position="168"/>
    </location>
</feature>
<evidence type="ECO:0000256" key="2">
    <source>
        <dbReference type="SAM" id="MobiDB-lite"/>
    </source>
</evidence>
<dbReference type="Proteomes" id="UP000230233">
    <property type="component" value="Chromosome II"/>
</dbReference>
<dbReference type="Pfam" id="PF12078">
    <property type="entry name" value="DUF3557"/>
    <property type="match status" value="1"/>
</dbReference>
<accession>A0A2G5V974</accession>
<dbReference type="PANTHER" id="PTHR31379:SF1">
    <property type="entry name" value="F-BOX C PROTEIN-RELATED"/>
    <property type="match status" value="1"/>
</dbReference>
<name>A0A2G5V974_9PELO</name>
<protein>
    <recommendedName>
        <fullName evidence="5">F-box associated domain-containing protein</fullName>
    </recommendedName>
</protein>
<dbReference type="EMBL" id="PDUG01000002">
    <property type="protein sequence ID" value="PIC48343.1"/>
    <property type="molecule type" value="Genomic_DNA"/>
</dbReference>
<evidence type="ECO:0000256" key="1">
    <source>
        <dbReference type="SAM" id="Coils"/>
    </source>
</evidence>
<feature type="compositionally biased region" description="Basic and acidic residues" evidence="2">
    <location>
        <begin position="84"/>
        <end position="95"/>
    </location>
</feature>
<evidence type="ECO:0000313" key="4">
    <source>
        <dbReference type="Proteomes" id="UP000230233"/>
    </source>
</evidence>
<evidence type="ECO:0008006" key="5">
    <source>
        <dbReference type="Google" id="ProtNLM"/>
    </source>
</evidence>
<comment type="caution">
    <text evidence="3">The sequence shown here is derived from an EMBL/GenBank/DDBJ whole genome shotgun (WGS) entry which is preliminary data.</text>
</comment>
<dbReference type="AlphaFoldDB" id="A0A2G5V974"/>
<sequence length="717" mass="83043">MLLTIPDPDRKLSYECLKCVLQRLEVNFRFRLVQSLPKISYAEKAVPLYISKLSFSDEGFQLDGTKYRFGVLRQARDGPTPETVKSDNRKGGRPRDFDRFGFVKRSFSELSPGDLLIQDYTVINPERLITFESAEAKLVRDRRMLSDLEREKLELENVQENTAEENVLINEKIRCSKMSLDVSEFMFQCFQCQRDNIPSPYDMYIQLTKTSSDGTVYIERVKYGKTLMEARKYLLCKLLGDRQLAIKIKSLSFWVNLGDGLVIGFPEGIKLDVQKLTTSGNVSEVLKRAETIMEHPNRPFVCLESDTFKSEDAQNPKVREAETLALLNIYFVDYVALCREVPNRKILIILGQLVRPDHFVWIIDDLIETKGTLGTCYEFAVLRKEMEAKKVLQRIRERFENAVVGPRYECNHDGQISVYSYPRESWGDMLKFVERKEPHNDYFQLKVSGQLINFRISGPIKIFLKVYFHANERESVIKSIHNYFLDFYGNSMEYQWMACDYQPSIPPLRHLTACFDKLIIGFDFADSEILENFFSSCPVWKHINMSFATITETLSPESKLYQAESVQIYQLIHTVPAALRYFQGKQAVIQCGVCGIPDLIEFVDRWKSGEAFHKLEYLQMEIRTNEIPQNHFLDAIGAKYIALNIKPPTHTLPKVHVEDDVLTMMAGDVKLNTDPITSYTYVVRETDNRVASVLIQERTFSFGVWDKTEDEFLSMLD</sequence>
<reference evidence="4" key="1">
    <citation type="submission" date="2017-10" db="EMBL/GenBank/DDBJ databases">
        <title>Rapid genome shrinkage in a self-fertile nematode reveals novel sperm competition proteins.</title>
        <authorList>
            <person name="Yin D."/>
            <person name="Schwarz E.M."/>
            <person name="Thomas C.G."/>
            <person name="Felde R.L."/>
            <person name="Korf I.F."/>
            <person name="Cutter A.D."/>
            <person name="Schartner C.M."/>
            <person name="Ralston E.J."/>
            <person name="Meyer B.J."/>
            <person name="Haag E.S."/>
        </authorList>
    </citation>
    <scope>NUCLEOTIDE SEQUENCE [LARGE SCALE GENOMIC DNA]</scope>
    <source>
        <strain evidence="4">JU1422</strain>
    </source>
</reference>
<keyword evidence="4" id="KW-1185">Reference proteome</keyword>
<proteinExistence type="predicted"/>
<gene>
    <name evidence="3" type="primary">Cnig_chr_II.g7350</name>
    <name evidence="3" type="ORF">B9Z55_007350</name>
</gene>
<dbReference type="InterPro" id="IPR021942">
    <property type="entry name" value="DUF3557"/>
</dbReference>
<dbReference type="PANTHER" id="PTHR31379">
    <property type="entry name" value="F-BOX C PROTEIN-RELATED-RELATED"/>
    <property type="match status" value="1"/>
</dbReference>
<keyword evidence="1" id="KW-0175">Coiled coil</keyword>
<feature type="region of interest" description="Disordered" evidence="2">
    <location>
        <begin position="76"/>
        <end position="95"/>
    </location>
</feature>